<comment type="caution">
    <text evidence="1">The sequence shown here is derived from an EMBL/GenBank/DDBJ whole genome shotgun (WGS) entry which is preliminary data.</text>
</comment>
<evidence type="ECO:0000313" key="1">
    <source>
        <dbReference type="EMBL" id="PWA33460.1"/>
    </source>
</evidence>
<dbReference type="EMBL" id="PKPP01025070">
    <property type="protein sequence ID" value="PWA33460.1"/>
    <property type="molecule type" value="Genomic_DNA"/>
</dbReference>
<dbReference type="GO" id="GO:0042273">
    <property type="term" value="P:ribosomal large subunit biogenesis"/>
    <property type="evidence" value="ECO:0007669"/>
    <property type="project" value="TreeGrafter"/>
</dbReference>
<accession>A0A2U1KAS0</accession>
<proteinExistence type="predicted"/>
<organism evidence="1 2">
    <name type="scientific">Artemisia annua</name>
    <name type="common">Sweet wormwood</name>
    <dbReference type="NCBI Taxonomy" id="35608"/>
    <lineage>
        <taxon>Eukaryota</taxon>
        <taxon>Viridiplantae</taxon>
        <taxon>Streptophyta</taxon>
        <taxon>Embryophyta</taxon>
        <taxon>Tracheophyta</taxon>
        <taxon>Spermatophyta</taxon>
        <taxon>Magnoliopsida</taxon>
        <taxon>eudicotyledons</taxon>
        <taxon>Gunneridae</taxon>
        <taxon>Pentapetalae</taxon>
        <taxon>asterids</taxon>
        <taxon>campanulids</taxon>
        <taxon>Asterales</taxon>
        <taxon>Asteraceae</taxon>
        <taxon>Asteroideae</taxon>
        <taxon>Anthemideae</taxon>
        <taxon>Artemisiinae</taxon>
        <taxon>Artemisia</taxon>
    </lineage>
</organism>
<reference evidence="1 2" key="1">
    <citation type="journal article" date="2018" name="Mol. Plant">
        <title>The genome of Artemisia annua provides insight into the evolution of Asteraceae family and artemisinin biosynthesis.</title>
        <authorList>
            <person name="Shen Q."/>
            <person name="Zhang L."/>
            <person name="Liao Z."/>
            <person name="Wang S."/>
            <person name="Yan T."/>
            <person name="Shi P."/>
            <person name="Liu M."/>
            <person name="Fu X."/>
            <person name="Pan Q."/>
            <person name="Wang Y."/>
            <person name="Lv Z."/>
            <person name="Lu X."/>
            <person name="Zhang F."/>
            <person name="Jiang W."/>
            <person name="Ma Y."/>
            <person name="Chen M."/>
            <person name="Hao X."/>
            <person name="Li L."/>
            <person name="Tang Y."/>
            <person name="Lv G."/>
            <person name="Zhou Y."/>
            <person name="Sun X."/>
            <person name="Brodelius P.E."/>
            <person name="Rose J.K.C."/>
            <person name="Tang K."/>
        </authorList>
    </citation>
    <scope>NUCLEOTIDE SEQUENCE [LARGE SCALE GENOMIC DNA]</scope>
    <source>
        <strain evidence="2">cv. Huhao1</strain>
        <tissue evidence="1">Leaf</tissue>
    </source>
</reference>
<sequence length="155" mass="17207">MVAKGHCRVHYGDGDEEEEAELDEFYDYSSSYVDGSGKQLVTADGTSDGIEFGSGGAELIVTRATDEGISTRAIGSREYLRYYRQKPRPTPNDVAITAVLAARYSTMGLSTLQSKENMVRMKVMKQMNRSGVEAMRSKMGMKSNVIRNLPKNVEY</sequence>
<dbReference type="PANTHER" id="PTHR13182">
    <property type="entry name" value="ZINC FINGER PROTEIN 622"/>
    <property type="match status" value="1"/>
</dbReference>
<dbReference type="GO" id="GO:0030687">
    <property type="term" value="C:preribosome, large subunit precursor"/>
    <property type="evidence" value="ECO:0007669"/>
    <property type="project" value="TreeGrafter"/>
</dbReference>
<evidence type="ECO:0000313" key="2">
    <source>
        <dbReference type="Proteomes" id="UP000245207"/>
    </source>
</evidence>
<dbReference type="AlphaFoldDB" id="A0A2U1KAS0"/>
<keyword evidence="2" id="KW-1185">Reference proteome</keyword>
<protein>
    <submittedName>
        <fullName evidence="1">Zinc finger, U1-type, Zinc finger, C2H2-like protein</fullName>
    </submittedName>
</protein>
<dbReference type="STRING" id="35608.A0A2U1KAS0"/>
<gene>
    <name evidence="1" type="ORF">CTI12_AA617730</name>
</gene>
<dbReference type="PANTHER" id="PTHR13182:SF8">
    <property type="entry name" value="CYTOPLASMIC 60S SUBUNIT BIOGENESIS FACTOR ZNF622"/>
    <property type="match status" value="1"/>
</dbReference>
<dbReference type="OrthoDB" id="19329at2759"/>
<dbReference type="InterPro" id="IPR040025">
    <property type="entry name" value="Znf622/Rei1/Reh1"/>
</dbReference>
<name>A0A2U1KAS0_ARTAN</name>
<dbReference type="Proteomes" id="UP000245207">
    <property type="component" value="Unassembled WGS sequence"/>
</dbReference>